<dbReference type="Pfam" id="PF20373">
    <property type="entry name" value="DUF6668"/>
    <property type="match status" value="1"/>
</dbReference>
<evidence type="ECO:0000256" key="1">
    <source>
        <dbReference type="SAM" id="MobiDB-lite"/>
    </source>
</evidence>
<organism evidence="2">
    <name type="scientific">Actinomyces succiniciruminis</name>
    <dbReference type="NCBI Taxonomy" id="1522002"/>
    <lineage>
        <taxon>Bacteria</taxon>
        <taxon>Bacillati</taxon>
        <taxon>Actinomycetota</taxon>
        <taxon>Actinomycetes</taxon>
        <taxon>Actinomycetales</taxon>
        <taxon>Actinomycetaceae</taxon>
        <taxon>Actinomyces</taxon>
    </lineage>
</organism>
<reference evidence="2" key="1">
    <citation type="submission" date="2014-07" db="EMBL/GenBank/DDBJ databases">
        <authorList>
            <person name="Zhang J.E."/>
            <person name="Yang H."/>
            <person name="Guo J."/>
            <person name="Deng Z."/>
            <person name="Luo H."/>
            <person name="Luo M."/>
            <person name="Zhao B."/>
        </authorList>
    </citation>
    <scope>NUCLEOTIDE SEQUENCE</scope>
    <source>
        <strain evidence="2">AM4</strain>
    </source>
</reference>
<accession>A0A1L7RQG6</accession>
<dbReference type="RefSeq" id="WP_210580243.1">
    <property type="nucleotide sequence ID" value="NZ_LK995505.1"/>
</dbReference>
<dbReference type="InterPro" id="IPR046609">
    <property type="entry name" value="DUF6668"/>
</dbReference>
<feature type="region of interest" description="Disordered" evidence="1">
    <location>
        <begin position="1"/>
        <end position="26"/>
    </location>
</feature>
<name>A0A1L7RQG6_9ACTO</name>
<gene>
    <name evidence="2" type="ORF">AAM4_1571</name>
</gene>
<evidence type="ECO:0000313" key="2">
    <source>
        <dbReference type="EMBL" id="CED91403.1"/>
    </source>
</evidence>
<dbReference type="EMBL" id="LK995505">
    <property type="protein sequence ID" value="CED91403.1"/>
    <property type="molecule type" value="Genomic_DNA"/>
</dbReference>
<proteinExistence type="predicted"/>
<dbReference type="AlphaFoldDB" id="A0A1L7RQG6"/>
<protein>
    <submittedName>
        <fullName evidence="2">Uncharacterized protein</fullName>
    </submittedName>
</protein>
<sequence length="199" mass="20528">MSVNPWIDAPPPALAEPERGSEGSEDQAIVVPRWAPGAEVEAVGGLSSHPVQEPGGLWVVGAHGGAGTSTLADLLGAGDAGTSWPTSVSGTVRVLVVARTHASGIERAREVGIQWAAGGLAGVELVGVVWVADAPGRLPRPLREPLELASGAFPVGFHVPWVGAWRITVPASADAAPRDVRRTLRQIASLTQRGSENDE</sequence>